<organism evidence="4 5">
    <name type="scientific">Sediminibacterium ginsengisoli</name>
    <dbReference type="NCBI Taxonomy" id="413434"/>
    <lineage>
        <taxon>Bacteria</taxon>
        <taxon>Pseudomonadati</taxon>
        <taxon>Bacteroidota</taxon>
        <taxon>Chitinophagia</taxon>
        <taxon>Chitinophagales</taxon>
        <taxon>Chitinophagaceae</taxon>
        <taxon>Sediminibacterium</taxon>
    </lineage>
</organism>
<dbReference type="GO" id="GO:0047661">
    <property type="term" value="F:amino-acid racemase activity"/>
    <property type="evidence" value="ECO:0007669"/>
    <property type="project" value="InterPro"/>
</dbReference>
<dbReference type="Proteomes" id="UP000190888">
    <property type="component" value="Unassembled WGS sequence"/>
</dbReference>
<dbReference type="SUPFAM" id="SSF55729">
    <property type="entry name" value="Acyl-CoA N-acyltransferases (Nat)"/>
    <property type="match status" value="1"/>
</dbReference>
<sequence>MIQTAYQLEVITDLDSVSTAVMDFFHAQDTDFYPPISQRIEMHAYIASIMQPDGALIIASDADRVIGIVGLTFAHPRFRYFIQYVATDPSYRRQGIAHLLFDKAFALLQERGADRVTIRTWSANQRSQQLFTSTGFILYDKVFNDRGEGVHSYYFGKSFLTGYLKQEPERIGILGGMGSFSTGNFIKTLTGTNKRMQGDSDSLSFLLVNEPAIPDRSTSIRENKVGEMTQIVNAAIEKITAGGVSHLMLLCFTLHPFINRLKIPAGTELIDLVDFTRETAAQSGDKWMLAATLSSYAMDHFSAADIVLPREEDRQRIQDMISEIKTGTDPVHYKKELAAIAGENGCSGIVLGCTDLHGMYGYDKAFDGIHVLDPLTELAFMLESKRKAG</sequence>
<dbReference type="InterPro" id="IPR000182">
    <property type="entry name" value="GNAT_dom"/>
</dbReference>
<dbReference type="EMBL" id="FUWH01000006">
    <property type="protein sequence ID" value="SJZ92819.1"/>
    <property type="molecule type" value="Genomic_DNA"/>
</dbReference>
<dbReference type="InterPro" id="IPR016181">
    <property type="entry name" value="Acyl_CoA_acyltransferase"/>
</dbReference>
<dbReference type="Pfam" id="PF00583">
    <property type="entry name" value="Acetyltransf_1"/>
    <property type="match status" value="1"/>
</dbReference>
<dbReference type="Pfam" id="PF01177">
    <property type="entry name" value="Asp_Glu_race"/>
    <property type="match status" value="1"/>
</dbReference>
<dbReference type="InterPro" id="IPR050680">
    <property type="entry name" value="YpeA/RimI_acetyltransf"/>
</dbReference>
<reference evidence="4 5" key="1">
    <citation type="submission" date="2017-02" db="EMBL/GenBank/DDBJ databases">
        <authorList>
            <person name="Peterson S.W."/>
        </authorList>
    </citation>
    <scope>NUCLEOTIDE SEQUENCE [LARGE SCALE GENOMIC DNA]</scope>
    <source>
        <strain evidence="4 5">DSM 22335</strain>
    </source>
</reference>
<accession>A0A1T4PMY5</accession>
<dbReference type="OrthoDB" id="1096234at2"/>
<dbReference type="GO" id="GO:0016747">
    <property type="term" value="F:acyltransferase activity, transferring groups other than amino-acyl groups"/>
    <property type="evidence" value="ECO:0007669"/>
    <property type="project" value="InterPro"/>
</dbReference>
<dbReference type="InterPro" id="IPR015942">
    <property type="entry name" value="Asp/Glu/hydantoin_racemase"/>
</dbReference>
<evidence type="ECO:0000256" key="2">
    <source>
        <dbReference type="ARBA" id="ARBA00023315"/>
    </source>
</evidence>
<dbReference type="AlphaFoldDB" id="A0A1T4PMY5"/>
<gene>
    <name evidence="4" type="ORF">SAMN04488132_106104</name>
</gene>
<evidence type="ECO:0000313" key="5">
    <source>
        <dbReference type="Proteomes" id="UP000190888"/>
    </source>
</evidence>
<dbReference type="PROSITE" id="PS51186">
    <property type="entry name" value="GNAT"/>
    <property type="match status" value="1"/>
</dbReference>
<proteinExistence type="predicted"/>
<feature type="domain" description="N-acetyltransferase" evidence="3">
    <location>
        <begin position="12"/>
        <end position="160"/>
    </location>
</feature>
<keyword evidence="1" id="KW-0808">Transferase</keyword>
<dbReference type="STRING" id="413434.SAMN04488132_106104"/>
<name>A0A1T4PMY5_9BACT</name>
<dbReference type="RefSeq" id="WP_078831682.1">
    <property type="nucleotide sequence ID" value="NZ_FUWH01000006.1"/>
</dbReference>
<dbReference type="Gene3D" id="3.40.50.1860">
    <property type="match status" value="2"/>
</dbReference>
<keyword evidence="2" id="KW-0012">Acyltransferase</keyword>
<dbReference type="InterPro" id="IPR001920">
    <property type="entry name" value="Asp/Glu_race"/>
</dbReference>
<protein>
    <submittedName>
        <fullName evidence="4">Aspartate/glutamate racemase</fullName>
    </submittedName>
</protein>
<dbReference type="PANTHER" id="PTHR43420">
    <property type="entry name" value="ACETYLTRANSFERASE"/>
    <property type="match status" value="1"/>
</dbReference>
<dbReference type="Gene3D" id="3.40.630.30">
    <property type="match status" value="1"/>
</dbReference>
<evidence type="ECO:0000259" key="3">
    <source>
        <dbReference type="PROSITE" id="PS51186"/>
    </source>
</evidence>
<evidence type="ECO:0000256" key="1">
    <source>
        <dbReference type="ARBA" id="ARBA00022679"/>
    </source>
</evidence>
<keyword evidence="5" id="KW-1185">Reference proteome</keyword>
<dbReference type="SUPFAM" id="SSF53681">
    <property type="entry name" value="Aspartate/glutamate racemase"/>
    <property type="match status" value="2"/>
</dbReference>
<dbReference type="CDD" id="cd04301">
    <property type="entry name" value="NAT_SF"/>
    <property type="match status" value="1"/>
</dbReference>
<evidence type="ECO:0000313" key="4">
    <source>
        <dbReference type="EMBL" id="SJZ92819.1"/>
    </source>
</evidence>